<evidence type="ECO:0000313" key="1">
    <source>
        <dbReference type="EMBL" id="CAH6721081.1"/>
    </source>
</evidence>
<protein>
    <submittedName>
        <fullName evidence="1">Uncharacterized protein</fullName>
    </submittedName>
</protein>
<dbReference type="EMBL" id="CALSDN010000005">
    <property type="protein sequence ID" value="CAH6721081.1"/>
    <property type="molecule type" value="Genomic_DNA"/>
</dbReference>
<gene>
    <name evidence="1" type="ORF">CLIB1444_05S03158</name>
</gene>
<sequence length="323" mass="36264">MSTLVIGLGGVGTVAAYTLQKKVEVTAIVRSGHEEVKANGFTIKSADYGEVQYKPTNLVKDLKGAEEFGPFDNIVVSTKVIPKDKNIWDDVKEHPNLFKKGTNVVLIQNGIEIDKYWSLPDVNLISGVSYISSTKVGTTINQVAPDEVSFGLFDGGDEEALKEFVALYTNDVNKANIKIDDNVRFTRLKKLLYNASYNTIGCLMNVDVGIIYTSPDLVNKIRDVMKEIQLVANKDLEAHNSDKKITDTDVENMIKFTREIDVPVNYQPSMLVDFRNDREIEVEVILGNLIRLNKDDKIPLLEFIYDGLQVIQYTLTNKLRHKS</sequence>
<dbReference type="Proteomes" id="UP001152531">
    <property type="component" value="Unassembled WGS sequence"/>
</dbReference>
<accession>A0ACA9Y7T6</accession>
<keyword evidence="2" id="KW-1185">Reference proteome</keyword>
<organism evidence="1 2">
    <name type="scientific">[Candida] jaroonii</name>
    <dbReference type="NCBI Taxonomy" id="467808"/>
    <lineage>
        <taxon>Eukaryota</taxon>
        <taxon>Fungi</taxon>
        <taxon>Dikarya</taxon>
        <taxon>Ascomycota</taxon>
        <taxon>Saccharomycotina</taxon>
        <taxon>Pichiomycetes</taxon>
        <taxon>Debaryomycetaceae</taxon>
        <taxon>Yamadazyma</taxon>
    </lineage>
</organism>
<name>A0ACA9Y7T6_9ASCO</name>
<reference evidence="1" key="1">
    <citation type="submission" date="2022-06" db="EMBL/GenBank/DDBJ databases">
        <authorList>
            <person name="Legras J.-L."/>
            <person name="Devillers H."/>
            <person name="Grondin C."/>
        </authorList>
    </citation>
    <scope>NUCLEOTIDE SEQUENCE</scope>
    <source>
        <strain evidence="1">CLIB 1444</strain>
    </source>
</reference>
<evidence type="ECO:0000313" key="2">
    <source>
        <dbReference type="Proteomes" id="UP001152531"/>
    </source>
</evidence>
<proteinExistence type="predicted"/>
<comment type="caution">
    <text evidence="1">The sequence shown here is derived from an EMBL/GenBank/DDBJ whole genome shotgun (WGS) entry which is preliminary data.</text>
</comment>